<name>O17631_CAEEL</name>
<gene>
    <name evidence="1 3" type="ORF">C31G12.3</name>
    <name evidence="1" type="ORF">CELE_C31G12.3</name>
</gene>
<dbReference type="RefSeq" id="NP_507554.1">
    <property type="nucleotide sequence ID" value="NM_075153.1"/>
</dbReference>
<dbReference type="KEGG" id="cel:CELE_C31G12.3"/>
<sequence>MDLQTSSKFLQNQLAHLFQCERDSADVENSEGCFSTGNDPAFKDERLRFEFHTEPFNRRYLLRVVKVPP</sequence>
<dbReference type="UCSC" id="C31G12.3">
    <property type="organism name" value="c. elegans"/>
</dbReference>
<dbReference type="WormBase" id="C31G12.3">
    <property type="protein sequence ID" value="CE15662"/>
    <property type="gene ID" value="WBGene00007852"/>
</dbReference>
<proteinExistence type="predicted"/>
<dbReference type="EMBL" id="BX284605">
    <property type="protein sequence ID" value="CAB03934.1"/>
    <property type="molecule type" value="Genomic_DNA"/>
</dbReference>
<dbReference type="HOGENOM" id="CLU_2778186_0_0_1"/>
<dbReference type="PaxDb" id="6239-C31G12.3"/>
<dbReference type="AlphaFoldDB" id="O17631"/>
<organism evidence="1 2">
    <name type="scientific">Caenorhabditis elegans</name>
    <dbReference type="NCBI Taxonomy" id="6239"/>
    <lineage>
        <taxon>Eukaryota</taxon>
        <taxon>Metazoa</taxon>
        <taxon>Ecdysozoa</taxon>
        <taxon>Nematoda</taxon>
        <taxon>Chromadorea</taxon>
        <taxon>Rhabditida</taxon>
        <taxon>Rhabditina</taxon>
        <taxon>Rhabditomorpha</taxon>
        <taxon>Rhabditoidea</taxon>
        <taxon>Rhabditidae</taxon>
        <taxon>Peloderinae</taxon>
        <taxon>Caenorhabditis</taxon>
    </lineage>
</organism>
<reference evidence="1 2" key="1">
    <citation type="journal article" date="1998" name="Science">
        <title>Genome sequence of the nematode C. elegans: a platform for investigating biology.</title>
        <authorList>
            <consortium name="The C. elegans sequencing consortium"/>
            <person name="Sulson J.E."/>
            <person name="Waterston R."/>
        </authorList>
    </citation>
    <scope>NUCLEOTIDE SEQUENCE [LARGE SCALE GENOMIC DNA]</scope>
    <source>
        <strain evidence="1 2">Bristol N2</strain>
    </source>
</reference>
<evidence type="ECO:0000313" key="2">
    <source>
        <dbReference type="Proteomes" id="UP000001940"/>
    </source>
</evidence>
<dbReference type="GeneID" id="183092"/>
<accession>O17631</accession>
<evidence type="ECO:0000313" key="1">
    <source>
        <dbReference type="EMBL" id="CAB03934.1"/>
    </source>
</evidence>
<dbReference type="Proteomes" id="UP000001940">
    <property type="component" value="Chromosome V"/>
</dbReference>
<dbReference type="PIR" id="T19618">
    <property type="entry name" value="T19618"/>
</dbReference>
<evidence type="ECO:0000313" key="3">
    <source>
        <dbReference type="WormBase" id="C31G12.3"/>
    </source>
</evidence>
<dbReference type="STRING" id="6239.C31G12.3.1"/>
<keyword evidence="2" id="KW-1185">Reference proteome</keyword>
<dbReference type="CTD" id="183092"/>
<dbReference type="AGR" id="WB:WBGene00007852"/>
<dbReference type="Bgee" id="WBGene00007852">
    <property type="expression patterns" value="Expressed in pharyngeal muscle cell (C elegans)"/>
</dbReference>
<protein>
    <submittedName>
        <fullName evidence="1">Transposase</fullName>
    </submittedName>
</protein>
<dbReference type="InParanoid" id="O17631"/>